<dbReference type="InterPro" id="IPR050422">
    <property type="entry name" value="X-Pro_aminopeptidase_P"/>
</dbReference>
<dbReference type="PANTHER" id="PTHR43763">
    <property type="entry name" value="XAA-PRO AMINOPEPTIDASE 1"/>
    <property type="match status" value="1"/>
</dbReference>
<evidence type="ECO:0000313" key="10">
    <source>
        <dbReference type="EMBL" id="GJM49997.1"/>
    </source>
</evidence>
<dbReference type="Pfam" id="PF16188">
    <property type="entry name" value="Peptidase_M24_C"/>
    <property type="match status" value="1"/>
</dbReference>
<evidence type="ECO:0000313" key="13">
    <source>
        <dbReference type="Proteomes" id="UP001208692"/>
    </source>
</evidence>
<proteinExistence type="inferred from homology"/>
<keyword evidence="4" id="KW-0378">Hydrolase</keyword>
<dbReference type="PROSITE" id="PS00491">
    <property type="entry name" value="PROLINE_PEPTIDASE"/>
    <property type="match status" value="1"/>
</dbReference>
<feature type="domain" description="Creatinase N-terminal" evidence="8">
    <location>
        <begin position="6"/>
        <end position="137"/>
    </location>
</feature>
<evidence type="ECO:0000256" key="1">
    <source>
        <dbReference type="ARBA" id="ARBA00008766"/>
    </source>
</evidence>
<evidence type="ECO:0000256" key="2">
    <source>
        <dbReference type="ARBA" id="ARBA00022670"/>
    </source>
</evidence>
<reference evidence="10 13" key="1">
    <citation type="submission" date="2021-11" db="EMBL/GenBank/DDBJ databases">
        <title>Draft genome sequence of Capnocytophaga sp. strain KC07075 isolated from cat oral cavity.</title>
        <authorList>
            <person name="Suzuki M."/>
            <person name="Imaoka K."/>
            <person name="Kimura M."/>
            <person name="Morikawa S."/>
            <person name="Maeda K."/>
        </authorList>
    </citation>
    <scope>NUCLEOTIDE SEQUENCE</scope>
    <source>
        <strain evidence="10">KC07075</strain>
        <strain evidence="11 13">KC07079</strain>
    </source>
</reference>
<keyword evidence="2" id="KW-0645">Protease</keyword>
<dbReference type="InterPro" id="IPR000587">
    <property type="entry name" value="Creatinase_N"/>
</dbReference>
<dbReference type="InterPro" id="IPR032416">
    <property type="entry name" value="Peptidase_M24_C"/>
</dbReference>
<evidence type="ECO:0000259" key="8">
    <source>
        <dbReference type="Pfam" id="PF01321"/>
    </source>
</evidence>
<protein>
    <submittedName>
        <fullName evidence="10">Aminopeptidase</fullName>
    </submittedName>
</protein>
<keyword evidence="10" id="KW-0031">Aminopeptidase</keyword>
<dbReference type="InterPro" id="IPR000994">
    <property type="entry name" value="Pept_M24"/>
</dbReference>
<dbReference type="RefSeq" id="WP_264846952.1">
    <property type="nucleotide sequence ID" value="NZ_BPMA01000036.1"/>
</dbReference>
<name>A0AAV5AX28_9FLAO</name>
<keyword evidence="3 6" id="KW-0479">Metal-binding</keyword>
<dbReference type="Proteomes" id="UP001208692">
    <property type="component" value="Unassembled WGS sequence"/>
</dbReference>
<feature type="domain" description="Peptidase M24 C-terminal" evidence="9">
    <location>
        <begin position="529"/>
        <end position="589"/>
    </location>
</feature>
<gene>
    <name evidence="10" type="ORF">RCZ15_09720</name>
    <name evidence="11" type="ORF">RCZ16_24270</name>
</gene>
<dbReference type="GO" id="GO:0046872">
    <property type="term" value="F:metal ion binding"/>
    <property type="evidence" value="ECO:0007669"/>
    <property type="project" value="UniProtKB-KW"/>
</dbReference>
<evidence type="ECO:0000259" key="7">
    <source>
        <dbReference type="Pfam" id="PF00557"/>
    </source>
</evidence>
<comment type="caution">
    <text evidence="10">The sequence shown here is derived from an EMBL/GenBank/DDBJ whole genome shotgun (WGS) entry which is preliminary data.</text>
</comment>
<dbReference type="InterPro" id="IPR036005">
    <property type="entry name" value="Creatinase/aminopeptidase-like"/>
</dbReference>
<evidence type="ECO:0000256" key="3">
    <source>
        <dbReference type="ARBA" id="ARBA00022723"/>
    </source>
</evidence>
<dbReference type="Proteomes" id="UP001207736">
    <property type="component" value="Unassembled WGS sequence"/>
</dbReference>
<dbReference type="EMBL" id="BQKA01000017">
    <property type="protein sequence ID" value="GJM49997.1"/>
    <property type="molecule type" value="Genomic_DNA"/>
</dbReference>
<feature type="domain" description="Peptidase M24" evidence="7">
    <location>
        <begin position="307"/>
        <end position="520"/>
    </location>
</feature>
<dbReference type="Pfam" id="PF01321">
    <property type="entry name" value="Creatinase_N"/>
    <property type="match status" value="1"/>
</dbReference>
<dbReference type="AlphaFoldDB" id="A0AAV5AX28"/>
<organism evidence="10 12">
    <name type="scientific">Capnocytophaga catalasegens</name>
    <dbReference type="NCBI Taxonomy" id="1004260"/>
    <lineage>
        <taxon>Bacteria</taxon>
        <taxon>Pseudomonadati</taxon>
        <taxon>Bacteroidota</taxon>
        <taxon>Flavobacteriia</taxon>
        <taxon>Flavobacteriales</taxon>
        <taxon>Flavobacteriaceae</taxon>
        <taxon>Capnocytophaga</taxon>
    </lineage>
</organism>
<dbReference type="InterPro" id="IPR001131">
    <property type="entry name" value="Peptidase_M24B_aminopep-P_CS"/>
</dbReference>
<dbReference type="SUPFAM" id="SSF53092">
    <property type="entry name" value="Creatinase/prolidase N-terminal domain"/>
    <property type="match status" value="1"/>
</dbReference>
<dbReference type="InterPro" id="IPR033740">
    <property type="entry name" value="Pept_M24B"/>
</dbReference>
<dbReference type="PANTHER" id="PTHR43763:SF6">
    <property type="entry name" value="XAA-PRO AMINOPEPTIDASE 1"/>
    <property type="match status" value="1"/>
</dbReference>
<keyword evidence="5" id="KW-0482">Metalloprotease</keyword>
<evidence type="ECO:0000256" key="6">
    <source>
        <dbReference type="RuleBase" id="RU000590"/>
    </source>
</evidence>
<evidence type="ECO:0000313" key="12">
    <source>
        <dbReference type="Proteomes" id="UP001207736"/>
    </source>
</evidence>
<dbReference type="Gene3D" id="3.90.230.10">
    <property type="entry name" value="Creatinase/methionine aminopeptidase superfamily"/>
    <property type="match status" value="1"/>
</dbReference>
<dbReference type="InterPro" id="IPR029149">
    <property type="entry name" value="Creatin/AminoP/Spt16_N"/>
</dbReference>
<evidence type="ECO:0000313" key="11">
    <source>
        <dbReference type="EMBL" id="GJM54111.1"/>
    </source>
</evidence>
<dbReference type="GO" id="GO:0005737">
    <property type="term" value="C:cytoplasm"/>
    <property type="evidence" value="ECO:0007669"/>
    <property type="project" value="UniProtKB-ARBA"/>
</dbReference>
<dbReference type="GO" id="GO:0006508">
    <property type="term" value="P:proteolysis"/>
    <property type="evidence" value="ECO:0007669"/>
    <property type="project" value="UniProtKB-KW"/>
</dbReference>
<dbReference type="SUPFAM" id="SSF55920">
    <property type="entry name" value="Creatinase/aminopeptidase"/>
    <property type="match status" value="1"/>
</dbReference>
<accession>A0AAV5AX28</accession>
<dbReference type="EMBL" id="BQKB01000062">
    <property type="protein sequence ID" value="GJM54111.1"/>
    <property type="molecule type" value="Genomic_DNA"/>
</dbReference>
<comment type="similarity">
    <text evidence="1 6">Belongs to the peptidase M24B family.</text>
</comment>
<dbReference type="Pfam" id="PF00557">
    <property type="entry name" value="Peptidase_M24"/>
    <property type="match status" value="1"/>
</dbReference>
<sequence length="589" mass="66376">MKTRERLMDLRAEMKANQIDAFVVYSADPHASEYLPEFWLERAWISGFTGSAGLAVITLDKAGVWTDSRYFVQAADQLQDSGFVLFKDGVEGTPSYIDWLVQEIPQAGKVAVNALCTSHIAWELLTHKLATKEATLVDNPLLKSVWKERPIDQKHAIFIQPIQYAGKSVQDKITSIRSQMVKEGATIHIVTTLDDIAWITNLRGSDVAYNPVFLSYLIITPNKVKLFTDIDKCDASVQKHLSEANITLLPYNSFFDELAKIEAQKVLISGNANQSVYEALKSTNTFIQAEPPSQLQKAIKNTTELEGFRIAMKKDAVALIHFLYWLETQVGKEAMDEYSIGRTLEEFRAKQENFVGNSFGEIVGYEGNGAIVHYSANKETAKSVLDKGTILIDSGGQYREGTTDITRVIPLGKYSDDFKYDYTLVLQGMIDLSMTKFIKGTRGVQLDAFARMPLWRQHRDYGHGTGHGVGSFLNVHEGPQNIRKDLRDIPLLEGMVCSNEPGLYRENMYGIRIENLVAVQKDGTSEFGEFYHFETLTLCPIDTRPILVHLLTTEQRNWLNAYHSRVEKEIAPLLPTEQRNWLANACKAI</sequence>
<dbReference type="Gene3D" id="3.40.350.10">
    <property type="entry name" value="Creatinase/prolidase N-terminal domain"/>
    <property type="match status" value="2"/>
</dbReference>
<evidence type="ECO:0000256" key="4">
    <source>
        <dbReference type="ARBA" id="ARBA00022801"/>
    </source>
</evidence>
<dbReference type="CDD" id="cd01085">
    <property type="entry name" value="APP"/>
    <property type="match status" value="1"/>
</dbReference>
<dbReference type="Pfam" id="PF16189">
    <property type="entry name" value="Creatinase_N_2"/>
    <property type="match status" value="1"/>
</dbReference>
<evidence type="ECO:0000259" key="9">
    <source>
        <dbReference type="Pfam" id="PF16188"/>
    </source>
</evidence>
<evidence type="ECO:0000256" key="5">
    <source>
        <dbReference type="ARBA" id="ARBA00023049"/>
    </source>
</evidence>
<dbReference type="GO" id="GO:0070006">
    <property type="term" value="F:metalloaminopeptidase activity"/>
    <property type="evidence" value="ECO:0007669"/>
    <property type="project" value="InterPro"/>
</dbReference>
<dbReference type="FunFam" id="3.90.230.10:FF:000009">
    <property type="entry name" value="xaa-Pro aminopeptidase 2"/>
    <property type="match status" value="1"/>
</dbReference>
<keyword evidence="13" id="KW-1185">Reference proteome</keyword>